<comment type="caution">
    <text evidence="6">The sequence shown here is derived from an EMBL/GenBank/DDBJ whole genome shotgun (WGS) entry which is preliminary data.</text>
</comment>
<dbReference type="InterPro" id="IPR004154">
    <property type="entry name" value="Anticodon-bd"/>
</dbReference>
<evidence type="ECO:0000256" key="3">
    <source>
        <dbReference type="ARBA" id="ARBA00022917"/>
    </source>
</evidence>
<reference evidence="6" key="1">
    <citation type="submission" date="2020-04" db="EMBL/GenBank/DDBJ databases">
        <authorList>
            <person name="Zhang T."/>
        </authorList>
    </citation>
    <scope>NUCLEOTIDE SEQUENCE</scope>
    <source>
        <strain evidence="6">HKST-UBA10</strain>
    </source>
</reference>
<dbReference type="GO" id="GO:0000049">
    <property type="term" value="F:tRNA binding"/>
    <property type="evidence" value="ECO:0007669"/>
    <property type="project" value="UniProtKB-KW"/>
</dbReference>
<dbReference type="SUPFAM" id="SSF55681">
    <property type="entry name" value="Class II aaRS and biotin synthetases"/>
    <property type="match status" value="1"/>
</dbReference>
<dbReference type="Gene3D" id="3.30.54.20">
    <property type="match status" value="1"/>
</dbReference>
<dbReference type="GO" id="GO:0006435">
    <property type="term" value="P:threonyl-tRNA aminoacylation"/>
    <property type="evidence" value="ECO:0007669"/>
    <property type="project" value="TreeGrafter"/>
</dbReference>
<dbReference type="GO" id="GO:0004829">
    <property type="term" value="F:threonine-tRNA ligase activity"/>
    <property type="evidence" value="ECO:0007669"/>
    <property type="project" value="TreeGrafter"/>
</dbReference>
<dbReference type="Gene3D" id="3.30.980.10">
    <property type="entry name" value="Threonyl-trna Synthetase, Chain A, domain 2"/>
    <property type="match status" value="1"/>
</dbReference>
<dbReference type="InterPro" id="IPR045864">
    <property type="entry name" value="aa-tRNA-synth_II/BPL/LPL"/>
</dbReference>
<keyword evidence="4" id="KW-0436">Ligase</keyword>
<evidence type="ECO:0000256" key="4">
    <source>
        <dbReference type="ARBA" id="ARBA00023146"/>
    </source>
</evidence>
<evidence type="ECO:0000259" key="5">
    <source>
        <dbReference type="SMART" id="SM00863"/>
    </source>
</evidence>
<protein>
    <recommendedName>
        <fullName evidence="5">Threonyl/alanyl tRNA synthetase SAD domain-containing protein</fullName>
    </recommendedName>
</protein>
<keyword evidence="3" id="KW-0648">Protein biosynthesis</keyword>
<dbReference type="Pfam" id="PF07973">
    <property type="entry name" value="tRNA_SAD"/>
    <property type="match status" value="1"/>
</dbReference>
<dbReference type="SUPFAM" id="SSF52954">
    <property type="entry name" value="Class II aaRS ABD-related"/>
    <property type="match status" value="1"/>
</dbReference>
<dbReference type="GO" id="GO:0005524">
    <property type="term" value="F:ATP binding"/>
    <property type="evidence" value="ECO:0007669"/>
    <property type="project" value="InterPro"/>
</dbReference>
<dbReference type="CDD" id="cd00860">
    <property type="entry name" value="ThrRS_anticodon"/>
    <property type="match status" value="1"/>
</dbReference>
<dbReference type="InterPro" id="IPR018163">
    <property type="entry name" value="Thr/Ala-tRNA-synth_IIc_edit"/>
</dbReference>
<proteinExistence type="predicted"/>
<dbReference type="AlphaFoldDB" id="A0A955L2Y9"/>
<feature type="domain" description="Threonyl/alanyl tRNA synthetase SAD" evidence="5">
    <location>
        <begin position="117"/>
        <end position="167"/>
    </location>
</feature>
<evidence type="ECO:0000313" key="6">
    <source>
        <dbReference type="EMBL" id="MCA9381955.1"/>
    </source>
</evidence>
<dbReference type="SMART" id="SM00863">
    <property type="entry name" value="tRNA_SAD"/>
    <property type="match status" value="1"/>
</dbReference>
<dbReference type="Proteomes" id="UP000782843">
    <property type="component" value="Unassembled WGS sequence"/>
</dbReference>
<dbReference type="EMBL" id="JAGQLG010000029">
    <property type="protein sequence ID" value="MCA9381955.1"/>
    <property type="molecule type" value="Genomic_DNA"/>
</dbReference>
<accession>A0A955L2Y9</accession>
<dbReference type="Pfam" id="PF03129">
    <property type="entry name" value="HGTP_anticodon"/>
    <property type="match status" value="1"/>
</dbReference>
<sequence>MNPYIASEQEADGIDSQERMRHSCAHVLAMCVTELYPSAKLGIGPALPNGFYYDFEIKKDLTEADLSRIEERMYEIKEKELTFNQFFLPRQEALDMLNISGQVYKAELVNEIEDEEISFFSTSDKFKDLCRGPHVKHTGEIGVFKLTRIERIHWRNDPNRPVMQRVFGIAFQTKEELDDYLLSEEQIKEKDHIKIGKKLSLYSPDESGEGILWYPKGSFVIEQMKSKLKNIEIEFGFLTVKTPLFKQNEEKIGKKAKHNIQPYSLKRTKSADHLSIKNKIYPEASIVRMAEMFPGFSMYDKEVINGLKITRNYDIEQVSIFSNAESINSELKNLFAFVSEIYSLYSLGDFYVRLALGGRDPKEISYSDELKNIKEDVFRKFLDEERLDYTEVYGETYPDEPTLYIAVRDLFDNEMVMSKVSISNIELTGEDEVVTIAINADVLTSIERAFAIYIENNMGSLPLWNSPVQVVIIINSIANRQFAEDVLKQLSEVGIRVALDDRDDDLEKLIEEAETQRIPYILSIEDKESLNNAVSVRMRGEKDLGMMTIPEFIERITKEIKDSSNVTQS</sequence>
<keyword evidence="2" id="KW-0694">RNA-binding</keyword>
<dbReference type="SUPFAM" id="SSF55186">
    <property type="entry name" value="ThrRS/AlaRS common domain"/>
    <property type="match status" value="1"/>
</dbReference>
<dbReference type="InterPro" id="IPR036621">
    <property type="entry name" value="Anticodon-bd_dom_sf"/>
</dbReference>
<evidence type="ECO:0000256" key="2">
    <source>
        <dbReference type="ARBA" id="ARBA00022884"/>
    </source>
</evidence>
<name>A0A955L2Y9_9BACT</name>
<keyword evidence="4" id="KW-0030">Aminoacyl-tRNA synthetase</keyword>
<dbReference type="InterPro" id="IPR012947">
    <property type="entry name" value="tRNA_SAD"/>
</dbReference>
<dbReference type="InterPro" id="IPR047246">
    <property type="entry name" value="ThrRS_anticodon"/>
</dbReference>
<dbReference type="PANTHER" id="PTHR11451">
    <property type="entry name" value="THREONINE-TRNA LIGASE"/>
    <property type="match status" value="1"/>
</dbReference>
<dbReference type="Gene3D" id="3.30.930.10">
    <property type="entry name" value="Bira Bifunctional Protein, Domain 2"/>
    <property type="match status" value="1"/>
</dbReference>
<gene>
    <name evidence="6" type="ORF">KC660_00935</name>
</gene>
<organism evidence="6 7">
    <name type="scientific">Candidatus Dojkabacteria bacterium</name>
    <dbReference type="NCBI Taxonomy" id="2099670"/>
    <lineage>
        <taxon>Bacteria</taxon>
        <taxon>Candidatus Dojkabacteria</taxon>
    </lineage>
</organism>
<dbReference type="PANTHER" id="PTHR11451:SF44">
    <property type="entry name" value="THREONINE--TRNA LIGASE, CHLOROPLASTIC_MITOCHONDRIAL 2"/>
    <property type="match status" value="1"/>
</dbReference>
<dbReference type="Gene3D" id="3.40.50.800">
    <property type="entry name" value="Anticodon-binding domain"/>
    <property type="match status" value="1"/>
</dbReference>
<keyword evidence="1" id="KW-0820">tRNA-binding</keyword>
<reference evidence="6" key="2">
    <citation type="journal article" date="2021" name="Microbiome">
        <title>Successional dynamics and alternative stable states in a saline activated sludge microbial community over 9 years.</title>
        <authorList>
            <person name="Wang Y."/>
            <person name="Ye J."/>
            <person name="Ju F."/>
            <person name="Liu L."/>
            <person name="Boyd J.A."/>
            <person name="Deng Y."/>
            <person name="Parks D.H."/>
            <person name="Jiang X."/>
            <person name="Yin X."/>
            <person name="Woodcroft B.J."/>
            <person name="Tyson G.W."/>
            <person name="Hugenholtz P."/>
            <person name="Polz M.F."/>
            <person name="Zhang T."/>
        </authorList>
    </citation>
    <scope>NUCLEOTIDE SEQUENCE</scope>
    <source>
        <strain evidence="6">HKST-UBA10</strain>
    </source>
</reference>
<evidence type="ECO:0000313" key="7">
    <source>
        <dbReference type="Proteomes" id="UP000782843"/>
    </source>
</evidence>
<evidence type="ECO:0000256" key="1">
    <source>
        <dbReference type="ARBA" id="ARBA00022555"/>
    </source>
</evidence>